<dbReference type="InterPro" id="IPR036938">
    <property type="entry name" value="PAP2/HPO_sf"/>
</dbReference>
<dbReference type="Gene3D" id="1.20.144.10">
    <property type="entry name" value="Phosphatidic acid phosphatase type 2/haloperoxidase"/>
    <property type="match status" value="1"/>
</dbReference>
<comment type="caution">
    <text evidence="9">The sequence shown here is derived from an EMBL/GenBank/DDBJ whole genome shotgun (WGS) entry which is preliminary data.</text>
</comment>
<evidence type="ECO:0000256" key="1">
    <source>
        <dbReference type="ARBA" id="ARBA00004651"/>
    </source>
</evidence>
<dbReference type="Pfam" id="PF01569">
    <property type="entry name" value="PAP2"/>
    <property type="match status" value="1"/>
</dbReference>
<dbReference type="PANTHER" id="PTHR14969">
    <property type="entry name" value="SPHINGOSINE-1-PHOSPHATE PHOSPHOHYDROLASE"/>
    <property type="match status" value="1"/>
</dbReference>
<keyword evidence="6" id="KW-0472">Membrane</keyword>
<evidence type="ECO:0000256" key="3">
    <source>
        <dbReference type="ARBA" id="ARBA00022692"/>
    </source>
</evidence>
<dbReference type="EMBL" id="JACOAF010000003">
    <property type="protein sequence ID" value="MBC3538338.1"/>
    <property type="molecule type" value="Genomic_DNA"/>
</dbReference>
<keyword evidence="3" id="KW-0812">Transmembrane</keyword>
<evidence type="ECO:0000256" key="7">
    <source>
        <dbReference type="SAM" id="SignalP"/>
    </source>
</evidence>
<dbReference type="InterPro" id="IPR000326">
    <property type="entry name" value="PAP2/HPO"/>
</dbReference>
<keyword evidence="10" id="KW-1185">Reference proteome</keyword>
<evidence type="ECO:0000313" key="9">
    <source>
        <dbReference type="EMBL" id="MBC3538338.1"/>
    </source>
</evidence>
<evidence type="ECO:0000259" key="8">
    <source>
        <dbReference type="SMART" id="SM00014"/>
    </source>
</evidence>
<keyword evidence="2" id="KW-1003">Cell membrane</keyword>
<evidence type="ECO:0000313" key="10">
    <source>
        <dbReference type="Proteomes" id="UP000659698"/>
    </source>
</evidence>
<dbReference type="SUPFAM" id="SSF48317">
    <property type="entry name" value="Acid phosphatase/Vanadium-dependent haloperoxidase"/>
    <property type="match status" value="1"/>
</dbReference>
<feature type="domain" description="Phosphatidic acid phosphatase type 2/haloperoxidase" evidence="8">
    <location>
        <begin position="131"/>
        <end position="247"/>
    </location>
</feature>
<feature type="chain" id="PRO_5045361211" evidence="7">
    <location>
        <begin position="23"/>
        <end position="283"/>
    </location>
</feature>
<proteinExistence type="predicted"/>
<sequence length="283" mass="30307">MKLVTIRVIFLLVLFCNLSGHAQSGASIVAKQDTLPMALSSSDSTRADFHISKFSPTVKVTGAVLAGASLWIATYAWIDEPLQKHMQSHRAQTLDAVARVVEPMGRQRLLLPITGTAALVGFALGNPNLRKVGSVSFTSLLITGGLTGLIKNQVHRYRPSETDENHFYDWGMAVSENTSFPSSHTTVAFAVATSVASVYGKEHPLIPPLAYGTATLVGLSRINDNAHWATDIMAGAALGYVSAKGSLLLYNLAERKLKKGKGKLTAVPNLGSNSASFYFSLTF</sequence>
<feature type="signal peptide" evidence="7">
    <location>
        <begin position="1"/>
        <end position="22"/>
    </location>
</feature>
<reference evidence="9 10" key="1">
    <citation type="journal article" date="2019" name="Int. J. Syst. Evol. Microbiol.">
        <title>Rufibacter sediminis sp. nov., isolated from freshwater lake sediment.</title>
        <authorList>
            <person name="Qu J.H."/>
            <person name="Zhang L.J."/>
            <person name="Fu Y.H."/>
            <person name="Li H.F."/>
        </authorList>
    </citation>
    <scope>NUCLEOTIDE SEQUENCE [LARGE SCALE GENOMIC DNA]</scope>
    <source>
        <strain evidence="9 10">H-1</strain>
    </source>
</reference>
<keyword evidence="7" id="KW-0732">Signal</keyword>
<dbReference type="RefSeq" id="WP_186631776.1">
    <property type="nucleotide sequence ID" value="NZ_JACOAF010000003.1"/>
</dbReference>
<evidence type="ECO:0000256" key="4">
    <source>
        <dbReference type="ARBA" id="ARBA00022801"/>
    </source>
</evidence>
<evidence type="ECO:0000256" key="5">
    <source>
        <dbReference type="ARBA" id="ARBA00022989"/>
    </source>
</evidence>
<name>A0ABR6VMC3_9BACT</name>
<evidence type="ECO:0000256" key="6">
    <source>
        <dbReference type="ARBA" id="ARBA00023136"/>
    </source>
</evidence>
<protein>
    <submittedName>
        <fullName evidence="9">Phosphatase PAP2 family protein</fullName>
    </submittedName>
</protein>
<dbReference type="Proteomes" id="UP000659698">
    <property type="component" value="Unassembled WGS sequence"/>
</dbReference>
<accession>A0ABR6VMC3</accession>
<gene>
    <name evidence="9" type="ORF">H7U12_01515</name>
</gene>
<keyword evidence="5" id="KW-1133">Transmembrane helix</keyword>
<dbReference type="SMART" id="SM00014">
    <property type="entry name" value="acidPPc"/>
    <property type="match status" value="1"/>
</dbReference>
<dbReference type="PANTHER" id="PTHR14969:SF62">
    <property type="entry name" value="DECAPRENYLPHOSPHORYL-5-PHOSPHORIBOSE PHOSPHATASE RV3807C-RELATED"/>
    <property type="match status" value="1"/>
</dbReference>
<organism evidence="9 10">
    <name type="scientific">Rufibacter sediminis</name>
    <dbReference type="NCBI Taxonomy" id="2762756"/>
    <lineage>
        <taxon>Bacteria</taxon>
        <taxon>Pseudomonadati</taxon>
        <taxon>Bacteroidota</taxon>
        <taxon>Cytophagia</taxon>
        <taxon>Cytophagales</taxon>
        <taxon>Hymenobacteraceae</taxon>
        <taxon>Rufibacter</taxon>
    </lineage>
</organism>
<evidence type="ECO:0000256" key="2">
    <source>
        <dbReference type="ARBA" id="ARBA00022475"/>
    </source>
</evidence>
<comment type="subcellular location">
    <subcellularLocation>
        <location evidence="1">Cell membrane</location>
        <topology evidence="1">Multi-pass membrane protein</topology>
    </subcellularLocation>
</comment>
<keyword evidence="4" id="KW-0378">Hydrolase</keyword>